<keyword evidence="2" id="KW-1185">Reference proteome</keyword>
<dbReference type="RefSeq" id="WP_108382949.1">
    <property type="nucleotide sequence ID" value="NZ_CP028858.1"/>
</dbReference>
<protein>
    <submittedName>
        <fullName evidence="1">Zinc ribbon domain-containing protein</fullName>
    </submittedName>
</protein>
<dbReference type="EMBL" id="CP028858">
    <property type="protein sequence ID" value="AWB27975.1"/>
    <property type="molecule type" value="Genomic_DNA"/>
</dbReference>
<dbReference type="Proteomes" id="UP000244727">
    <property type="component" value="Chromosome"/>
</dbReference>
<evidence type="ECO:0000313" key="2">
    <source>
        <dbReference type="Proteomes" id="UP000244727"/>
    </source>
</evidence>
<dbReference type="AlphaFoldDB" id="A0A2R4X2H0"/>
<gene>
    <name evidence="1" type="ORF">HARCEL1_09775</name>
</gene>
<accession>A0A2R4X2H0</accession>
<reference evidence="1 2" key="1">
    <citation type="submission" date="2018-04" db="EMBL/GenBank/DDBJ databases">
        <title>Halococcoides cellulosivorans gen. nov., sp. nov., an extremely halophilic cellulose-utilizing haloarchaeon from hypersaline lakes.</title>
        <authorList>
            <person name="Sorokin D.Y."/>
            <person name="Toshchakov S.V."/>
            <person name="Samarov N.I."/>
            <person name="Korzhenkov A."/>
            <person name="Kublanov I.V."/>
        </authorList>
    </citation>
    <scope>NUCLEOTIDE SEQUENCE [LARGE SCALE GENOMIC DNA]</scope>
    <source>
        <strain evidence="1 2">HArcel1</strain>
    </source>
</reference>
<dbReference type="GeneID" id="36512796"/>
<evidence type="ECO:0000313" key="1">
    <source>
        <dbReference type="EMBL" id="AWB27975.1"/>
    </source>
</evidence>
<organism evidence="1 2">
    <name type="scientific">Halococcoides cellulosivorans</name>
    <dbReference type="NCBI Taxonomy" id="1679096"/>
    <lineage>
        <taxon>Archaea</taxon>
        <taxon>Methanobacteriati</taxon>
        <taxon>Methanobacteriota</taxon>
        <taxon>Stenosarchaea group</taxon>
        <taxon>Halobacteria</taxon>
        <taxon>Halobacteriales</taxon>
        <taxon>Haloarculaceae</taxon>
        <taxon>Halococcoides</taxon>
    </lineage>
</organism>
<dbReference type="KEGG" id="harc:HARCEL1_09775"/>
<proteinExistence type="predicted"/>
<sequence>MDCPYCGATLDAAAGFCTRCGEPDRTADEHDRGWLHPVSRQYCTGIAHGARSVDPDDAPTDQFQGDLRAALADLAALDGLGDQRDRLAPIDPAGALAAARDADRADDLDPEIRGLLVALDWLSEIDGPTADDLLAQSRRLSE</sequence>
<name>A0A2R4X2H0_9EURY</name>